<name>A0A427AL02_ENSVE</name>
<accession>A0A427AL02</accession>
<sequence length="128" mass="14789">VLLQEPFLISKLDSAERTWKELSVKLADPDIVSNPTDYQKLAQSVAELDEVLDFHVMAFLVFLLFELLDHVYKLPHNLRYLIKAYICLTIALAKEDGSDPDMDELVSHELEMLFKQLKDLEDKLKVLT</sequence>
<organism evidence="1 2">
    <name type="scientific">Ensete ventricosum</name>
    <name type="common">Abyssinian banana</name>
    <name type="synonym">Musa ensete</name>
    <dbReference type="NCBI Taxonomy" id="4639"/>
    <lineage>
        <taxon>Eukaryota</taxon>
        <taxon>Viridiplantae</taxon>
        <taxon>Streptophyta</taxon>
        <taxon>Embryophyta</taxon>
        <taxon>Tracheophyta</taxon>
        <taxon>Spermatophyta</taxon>
        <taxon>Magnoliopsida</taxon>
        <taxon>Liliopsida</taxon>
        <taxon>Zingiberales</taxon>
        <taxon>Musaceae</taxon>
        <taxon>Ensete</taxon>
    </lineage>
</organism>
<proteinExistence type="predicted"/>
<protein>
    <submittedName>
        <fullName evidence="1">Uncharacterized protein</fullName>
    </submittedName>
</protein>
<gene>
    <name evidence="1" type="ORF">B296_00010040</name>
</gene>
<dbReference type="Gene3D" id="6.10.140.1950">
    <property type="match status" value="1"/>
</dbReference>
<evidence type="ECO:0000313" key="1">
    <source>
        <dbReference type="EMBL" id="RRT76925.1"/>
    </source>
</evidence>
<evidence type="ECO:0000313" key="2">
    <source>
        <dbReference type="Proteomes" id="UP000287651"/>
    </source>
</evidence>
<dbReference type="AlphaFoldDB" id="A0A427AL02"/>
<reference evidence="1 2" key="1">
    <citation type="journal article" date="2014" name="Agronomy (Basel)">
        <title>A Draft Genome Sequence for Ensete ventricosum, the Drought-Tolerant Tree Against Hunger.</title>
        <authorList>
            <person name="Harrison J."/>
            <person name="Moore K.A."/>
            <person name="Paszkiewicz K."/>
            <person name="Jones T."/>
            <person name="Grant M."/>
            <person name="Ambacheew D."/>
            <person name="Muzemil S."/>
            <person name="Studholme D.J."/>
        </authorList>
    </citation>
    <scope>NUCLEOTIDE SEQUENCE [LARGE SCALE GENOMIC DNA]</scope>
</reference>
<dbReference type="Proteomes" id="UP000287651">
    <property type="component" value="Unassembled WGS sequence"/>
</dbReference>
<feature type="non-terminal residue" evidence="1">
    <location>
        <position position="1"/>
    </location>
</feature>
<comment type="caution">
    <text evidence="1">The sequence shown here is derived from an EMBL/GenBank/DDBJ whole genome shotgun (WGS) entry which is preliminary data.</text>
</comment>
<dbReference type="EMBL" id="AMZH03002060">
    <property type="protein sequence ID" value="RRT76925.1"/>
    <property type="molecule type" value="Genomic_DNA"/>
</dbReference>